<evidence type="ECO:0000313" key="3">
    <source>
        <dbReference type="Proteomes" id="UP001176941"/>
    </source>
</evidence>
<gene>
    <name evidence="2" type="ORF">MRATA1EN1_LOCUS16393</name>
</gene>
<feature type="region of interest" description="Disordered" evidence="1">
    <location>
        <begin position="1"/>
        <end position="31"/>
    </location>
</feature>
<evidence type="ECO:0000313" key="2">
    <source>
        <dbReference type="EMBL" id="CAI9167431.1"/>
    </source>
</evidence>
<protein>
    <submittedName>
        <fullName evidence="2">Uncharacterized protein</fullName>
    </submittedName>
</protein>
<name>A0ABN8Z5J9_RANTA</name>
<dbReference type="Proteomes" id="UP001176941">
    <property type="component" value="Chromosome 26"/>
</dbReference>
<sequence length="146" mass="14870">MGAEVSPHWGGTASFPQKRPGRWPPTAGCGDGLPRPLAELTVSSSSLVVHPGDPLSSAGWPWGSVPFLLCPPSSAVSSSLPKGSGTPILCCTSIQSIRGSKSNTLTLCPPFSQDPAALPSSHPGPLRVCRVGGPLPSHGSPFSVLI</sequence>
<reference evidence="2" key="1">
    <citation type="submission" date="2023-04" db="EMBL/GenBank/DDBJ databases">
        <authorList>
            <consortium name="ELIXIR-Norway"/>
        </authorList>
    </citation>
    <scope>NUCLEOTIDE SEQUENCE [LARGE SCALE GENOMIC DNA]</scope>
</reference>
<dbReference type="EMBL" id="OX459962">
    <property type="protein sequence ID" value="CAI9167431.1"/>
    <property type="molecule type" value="Genomic_DNA"/>
</dbReference>
<accession>A0ABN8Z5J9</accession>
<evidence type="ECO:0000256" key="1">
    <source>
        <dbReference type="SAM" id="MobiDB-lite"/>
    </source>
</evidence>
<proteinExistence type="predicted"/>
<organism evidence="2 3">
    <name type="scientific">Rangifer tarandus platyrhynchus</name>
    <name type="common">Svalbard reindeer</name>
    <dbReference type="NCBI Taxonomy" id="3082113"/>
    <lineage>
        <taxon>Eukaryota</taxon>
        <taxon>Metazoa</taxon>
        <taxon>Chordata</taxon>
        <taxon>Craniata</taxon>
        <taxon>Vertebrata</taxon>
        <taxon>Euteleostomi</taxon>
        <taxon>Mammalia</taxon>
        <taxon>Eutheria</taxon>
        <taxon>Laurasiatheria</taxon>
        <taxon>Artiodactyla</taxon>
        <taxon>Ruminantia</taxon>
        <taxon>Pecora</taxon>
        <taxon>Cervidae</taxon>
        <taxon>Odocoileinae</taxon>
        <taxon>Rangifer</taxon>
    </lineage>
</organism>
<keyword evidence="3" id="KW-1185">Reference proteome</keyword>